<accession>B9JEA4</accession>
<dbReference type="EC" id="2.7.7.24" evidence="3 9"/>
<organism evidence="11 12">
    <name type="scientific">Rhizobium rhizogenes (strain K84 / ATCC BAA-868)</name>
    <name type="common">Agrobacterium radiobacter</name>
    <dbReference type="NCBI Taxonomy" id="311403"/>
    <lineage>
        <taxon>Bacteria</taxon>
        <taxon>Pseudomonadati</taxon>
        <taxon>Pseudomonadota</taxon>
        <taxon>Alphaproteobacteria</taxon>
        <taxon>Hyphomicrobiales</taxon>
        <taxon>Rhizobiaceae</taxon>
        <taxon>Rhizobium/Agrobacterium group</taxon>
        <taxon>Rhizobium</taxon>
    </lineage>
</organism>
<dbReference type="InterPro" id="IPR005835">
    <property type="entry name" value="NTP_transferase_dom"/>
</dbReference>
<evidence type="ECO:0000256" key="2">
    <source>
        <dbReference type="ARBA" id="ARBA00010480"/>
    </source>
</evidence>
<evidence type="ECO:0000256" key="6">
    <source>
        <dbReference type="ARBA" id="ARBA00022723"/>
    </source>
</evidence>
<name>B9JEA4_RHIR8</name>
<evidence type="ECO:0000313" key="11">
    <source>
        <dbReference type="EMBL" id="ACM28449.1"/>
    </source>
</evidence>
<dbReference type="NCBIfam" id="TIGR01207">
    <property type="entry name" value="rmlA"/>
    <property type="match status" value="1"/>
</dbReference>
<dbReference type="eggNOG" id="COG1209">
    <property type="taxonomic scope" value="Bacteria"/>
</dbReference>
<dbReference type="GO" id="GO:0046872">
    <property type="term" value="F:metal ion binding"/>
    <property type="evidence" value="ECO:0007669"/>
    <property type="project" value="UniProtKB-KW"/>
</dbReference>
<dbReference type="PANTHER" id="PTHR43532">
    <property type="entry name" value="GLUCOSE-1-PHOSPHATE THYMIDYLYLTRANSFERASE"/>
    <property type="match status" value="1"/>
</dbReference>
<evidence type="ECO:0000256" key="3">
    <source>
        <dbReference type="ARBA" id="ARBA00012461"/>
    </source>
</evidence>
<evidence type="ECO:0000256" key="4">
    <source>
        <dbReference type="ARBA" id="ARBA00022679"/>
    </source>
</evidence>
<dbReference type="GO" id="GO:0008879">
    <property type="term" value="F:glucose-1-phosphate thymidylyltransferase activity"/>
    <property type="evidence" value="ECO:0007669"/>
    <property type="project" value="UniProtKB-EC"/>
</dbReference>
<dbReference type="InterPro" id="IPR005907">
    <property type="entry name" value="G1P_thy_trans_s"/>
</dbReference>
<dbReference type="CDD" id="cd02538">
    <property type="entry name" value="G1P_TT_short"/>
    <property type="match status" value="1"/>
</dbReference>
<keyword evidence="5 9" id="KW-0548">Nucleotidyltransferase</keyword>
<dbReference type="Gene3D" id="3.90.550.10">
    <property type="entry name" value="Spore Coat Polysaccharide Biosynthesis Protein SpsA, Chain A"/>
    <property type="match status" value="1"/>
</dbReference>
<dbReference type="EMBL" id="CP000628">
    <property type="protein sequence ID" value="ACM28449.1"/>
    <property type="molecule type" value="Genomic_DNA"/>
</dbReference>
<gene>
    <name evidence="11" type="primary">rfbA</name>
    <name evidence="11" type="ordered locus">Arad_4835</name>
</gene>
<proteinExistence type="inferred from homology"/>
<keyword evidence="6 9" id="KW-0479">Metal-binding</keyword>
<comment type="catalytic activity">
    <reaction evidence="8 9">
        <text>dTTP + alpha-D-glucose 1-phosphate + H(+) = dTDP-alpha-D-glucose + diphosphate</text>
        <dbReference type="Rhea" id="RHEA:15225"/>
        <dbReference type="ChEBI" id="CHEBI:15378"/>
        <dbReference type="ChEBI" id="CHEBI:33019"/>
        <dbReference type="ChEBI" id="CHEBI:37568"/>
        <dbReference type="ChEBI" id="CHEBI:57477"/>
        <dbReference type="ChEBI" id="CHEBI:58601"/>
        <dbReference type="EC" id="2.7.7.24"/>
    </reaction>
</comment>
<reference evidence="11 12" key="1">
    <citation type="journal article" date="2009" name="J. Bacteriol.">
        <title>Genome sequences of three Agrobacterium biovars help elucidate the evolution of multichromosome genomes in bacteria.</title>
        <authorList>
            <person name="Slater S.C."/>
            <person name="Goldman B.S."/>
            <person name="Goodner B."/>
            <person name="Setubal J.C."/>
            <person name="Farrand S.K."/>
            <person name="Nester E.W."/>
            <person name="Burr T.J."/>
            <person name="Banta L."/>
            <person name="Dickerman A.W."/>
            <person name="Paulsen I."/>
            <person name="Otten L."/>
            <person name="Suen G."/>
            <person name="Welch R."/>
            <person name="Almeida N.F."/>
            <person name="Arnold F."/>
            <person name="Burton O.T."/>
            <person name="Du Z."/>
            <person name="Ewing A."/>
            <person name="Godsy E."/>
            <person name="Heisel S."/>
            <person name="Houmiel K.L."/>
            <person name="Jhaveri J."/>
            <person name="Lu J."/>
            <person name="Miller N.M."/>
            <person name="Norton S."/>
            <person name="Chen Q."/>
            <person name="Phoolcharoen W."/>
            <person name="Ohlin V."/>
            <person name="Ondrusek D."/>
            <person name="Pride N."/>
            <person name="Stricklin S.L."/>
            <person name="Sun J."/>
            <person name="Wheeler C."/>
            <person name="Wilson L."/>
            <person name="Zhu H."/>
            <person name="Wood D.W."/>
        </authorList>
    </citation>
    <scope>NUCLEOTIDE SEQUENCE [LARGE SCALE GENOMIC DNA]</scope>
    <source>
        <strain evidence="12">K84 / ATCC BAA-868</strain>
    </source>
</reference>
<sequence>MRLRDVVLSMLKWDRDMLQPKYKGVILAGGKGTRLYPATIPVSKQLLPVYDKPMIYYPLSTLMIANIKEVLVISTPSALPLYQELLGSGEQLGMRFEYAIQAEARGLAEAFIIGERFIGEACAALALGDNIFYGTGVGTSVRNAAERSSGATVFAYGVSDPERYGIVEFGSDGHTPISIVEKPAKPRSHYAVTGLYFYDNDVIEISKSIKPSERGELEITTVNDVYLKAGKLHVEKLGRGNAWFDTGTHDSLLESSQFVHTIEKRQGQKIACIEEIAWRMGFIDDEQLEQLAHPLVSSGYGKYLLSLIPR</sequence>
<dbReference type="PANTHER" id="PTHR43532:SF1">
    <property type="entry name" value="GLUCOSE-1-PHOSPHATE THYMIDYLYLTRANSFERASE 1"/>
    <property type="match status" value="1"/>
</dbReference>
<evidence type="ECO:0000256" key="8">
    <source>
        <dbReference type="ARBA" id="ARBA00049336"/>
    </source>
</evidence>
<dbReference type="STRING" id="311403.Arad_4835"/>
<evidence type="ECO:0000256" key="7">
    <source>
        <dbReference type="ARBA" id="ARBA00022842"/>
    </source>
</evidence>
<dbReference type="SUPFAM" id="SSF53448">
    <property type="entry name" value="Nucleotide-diphospho-sugar transferases"/>
    <property type="match status" value="1"/>
</dbReference>
<dbReference type="FunFam" id="3.90.550.10:FF:000023">
    <property type="entry name" value="Glucose-1-phosphate thymidylyltransferase"/>
    <property type="match status" value="1"/>
</dbReference>
<evidence type="ECO:0000256" key="1">
    <source>
        <dbReference type="ARBA" id="ARBA00001946"/>
    </source>
</evidence>
<evidence type="ECO:0000313" key="12">
    <source>
        <dbReference type="Proteomes" id="UP000001600"/>
    </source>
</evidence>
<evidence type="ECO:0000259" key="10">
    <source>
        <dbReference type="Pfam" id="PF00483"/>
    </source>
</evidence>
<dbReference type="KEGG" id="ara:Arad_4835"/>
<comment type="similarity">
    <text evidence="2 9">Belongs to the glucose-1-phosphate thymidylyltransferase family.</text>
</comment>
<comment type="cofactor">
    <cofactor evidence="1">
        <name>Mg(2+)</name>
        <dbReference type="ChEBI" id="CHEBI:18420"/>
    </cofactor>
</comment>
<keyword evidence="7 9" id="KW-0460">Magnesium</keyword>
<comment type="function">
    <text evidence="9">Catalyzes the formation of dTDP-glucose, from dTTP and glucose 1-phosphate, as well as its pyrophosphorolysis.</text>
</comment>
<dbReference type="Pfam" id="PF00483">
    <property type="entry name" value="NTP_transferase"/>
    <property type="match status" value="1"/>
</dbReference>
<dbReference type="AlphaFoldDB" id="B9JEA4"/>
<dbReference type="Proteomes" id="UP000001600">
    <property type="component" value="Chromosome 1"/>
</dbReference>
<dbReference type="InterPro" id="IPR029044">
    <property type="entry name" value="Nucleotide-diphossugar_trans"/>
</dbReference>
<evidence type="ECO:0000256" key="5">
    <source>
        <dbReference type="ARBA" id="ARBA00022695"/>
    </source>
</evidence>
<keyword evidence="4 9" id="KW-0808">Transferase</keyword>
<evidence type="ECO:0000256" key="9">
    <source>
        <dbReference type="RuleBase" id="RU003706"/>
    </source>
</evidence>
<feature type="domain" description="Nucleotidyl transferase" evidence="10">
    <location>
        <begin position="23"/>
        <end position="260"/>
    </location>
</feature>
<dbReference type="HOGENOM" id="CLU_029499_9_0_5"/>
<protein>
    <recommendedName>
        <fullName evidence="3 9">Glucose-1-phosphate thymidylyltransferase</fullName>
        <ecNumber evidence="3 9">2.7.7.24</ecNumber>
    </recommendedName>
</protein>